<gene>
    <name evidence="2" type="ORF">A2538_04700</name>
</gene>
<accession>A0A1F6PFP0</accession>
<protein>
    <recommendedName>
        <fullName evidence="1">NodB homology domain-containing protein</fullName>
    </recommendedName>
</protein>
<dbReference type="Proteomes" id="UP000178254">
    <property type="component" value="Unassembled WGS sequence"/>
</dbReference>
<dbReference type="STRING" id="1798709.A2538_04700"/>
<dbReference type="Gene3D" id="3.20.20.370">
    <property type="entry name" value="Glycoside hydrolase/deacetylase"/>
    <property type="match status" value="1"/>
</dbReference>
<dbReference type="InterPro" id="IPR011330">
    <property type="entry name" value="Glyco_hydro/deAcase_b/a-brl"/>
</dbReference>
<organism evidence="2 3">
    <name type="scientific">Candidatus Magasanikbacteria bacterium RIFOXYD2_FULL_41_14</name>
    <dbReference type="NCBI Taxonomy" id="1798709"/>
    <lineage>
        <taxon>Bacteria</taxon>
        <taxon>Candidatus Magasanikiibacteriota</taxon>
    </lineage>
</organism>
<dbReference type="AlphaFoldDB" id="A0A1F6PFP0"/>
<dbReference type="SUPFAM" id="SSF88713">
    <property type="entry name" value="Glycoside hydrolase/deacetylase"/>
    <property type="match status" value="1"/>
</dbReference>
<feature type="domain" description="NodB homology" evidence="1">
    <location>
        <begin position="54"/>
        <end position="189"/>
    </location>
</feature>
<evidence type="ECO:0000259" key="1">
    <source>
        <dbReference type="Pfam" id="PF01522"/>
    </source>
</evidence>
<name>A0A1F6PFP0_9BACT</name>
<comment type="caution">
    <text evidence="2">The sequence shown here is derived from an EMBL/GenBank/DDBJ whole genome shotgun (WGS) entry which is preliminary data.</text>
</comment>
<reference evidence="2 3" key="1">
    <citation type="journal article" date="2016" name="Nat. Commun.">
        <title>Thousands of microbial genomes shed light on interconnected biogeochemical processes in an aquifer system.</title>
        <authorList>
            <person name="Anantharaman K."/>
            <person name="Brown C.T."/>
            <person name="Hug L.A."/>
            <person name="Sharon I."/>
            <person name="Castelle C.J."/>
            <person name="Probst A.J."/>
            <person name="Thomas B.C."/>
            <person name="Singh A."/>
            <person name="Wilkins M.J."/>
            <person name="Karaoz U."/>
            <person name="Brodie E.L."/>
            <person name="Williams K.H."/>
            <person name="Hubbard S.S."/>
            <person name="Banfield J.F."/>
        </authorList>
    </citation>
    <scope>NUCLEOTIDE SEQUENCE [LARGE SCALE GENOMIC DNA]</scope>
</reference>
<dbReference type="Pfam" id="PF01522">
    <property type="entry name" value="Polysacc_deac_1"/>
    <property type="match status" value="1"/>
</dbReference>
<sequence>MKILRIDDVGASSKHFNQHGRKVFRFKGVPFFYFPLANFWFFKRVWPFKRWGVYDELSTSEWNKYLQLFDKYQIVPIVAVTACWVEKNGVFVPFYLKFPDEAEVLKKAVKNGKITIANHGLTHCVVGNHLPKIWSRNNDNHREFWPYLSQSWHNEHISRSQEILEGYFGVPVEILVPPGNIWSYKTYLAVLNTNIKKIICGRYMADGEKKMDGIEFVDDKENFLLLHDRDLKLKDEDWLTKQLLSFK</sequence>
<evidence type="ECO:0000313" key="3">
    <source>
        <dbReference type="Proteomes" id="UP000178254"/>
    </source>
</evidence>
<dbReference type="EMBL" id="MFRE01000005">
    <property type="protein sequence ID" value="OGH94959.1"/>
    <property type="molecule type" value="Genomic_DNA"/>
</dbReference>
<proteinExistence type="predicted"/>
<evidence type="ECO:0000313" key="2">
    <source>
        <dbReference type="EMBL" id="OGH94959.1"/>
    </source>
</evidence>
<dbReference type="InterPro" id="IPR002509">
    <property type="entry name" value="NODB_dom"/>
</dbReference>
<dbReference type="GO" id="GO:0005975">
    <property type="term" value="P:carbohydrate metabolic process"/>
    <property type="evidence" value="ECO:0007669"/>
    <property type="project" value="InterPro"/>
</dbReference>